<sequence>MGREESLNEIKEMFMQGHATKAQYAEALKGYQSALEETKSPQREEAMAFFNE</sequence>
<feature type="non-terminal residue" evidence="1">
    <location>
        <position position="52"/>
    </location>
</feature>
<dbReference type="EMBL" id="AGNL01003859">
    <property type="protein sequence ID" value="EJK74212.1"/>
    <property type="molecule type" value="Genomic_DNA"/>
</dbReference>
<evidence type="ECO:0000313" key="2">
    <source>
        <dbReference type="Proteomes" id="UP000266841"/>
    </source>
</evidence>
<dbReference type="AlphaFoldDB" id="K0TP70"/>
<dbReference type="OrthoDB" id="5986190at2759"/>
<accession>K0TP70</accession>
<comment type="caution">
    <text evidence="1">The sequence shown here is derived from an EMBL/GenBank/DDBJ whole genome shotgun (WGS) entry which is preliminary data.</text>
</comment>
<organism evidence="1 2">
    <name type="scientific">Thalassiosira oceanica</name>
    <name type="common">Marine diatom</name>
    <dbReference type="NCBI Taxonomy" id="159749"/>
    <lineage>
        <taxon>Eukaryota</taxon>
        <taxon>Sar</taxon>
        <taxon>Stramenopiles</taxon>
        <taxon>Ochrophyta</taxon>
        <taxon>Bacillariophyta</taxon>
        <taxon>Coscinodiscophyceae</taxon>
        <taxon>Thalassiosirophycidae</taxon>
        <taxon>Thalassiosirales</taxon>
        <taxon>Thalassiosiraceae</taxon>
        <taxon>Thalassiosira</taxon>
    </lineage>
</organism>
<dbReference type="Proteomes" id="UP000266841">
    <property type="component" value="Unassembled WGS sequence"/>
</dbReference>
<proteinExistence type="predicted"/>
<protein>
    <submittedName>
        <fullName evidence="1">Uncharacterized protein</fullName>
    </submittedName>
</protein>
<name>K0TP70_THAOC</name>
<keyword evidence="2" id="KW-1185">Reference proteome</keyword>
<reference evidence="1 2" key="1">
    <citation type="journal article" date="2012" name="Genome Biol.">
        <title>Genome and low-iron response of an oceanic diatom adapted to chronic iron limitation.</title>
        <authorList>
            <person name="Lommer M."/>
            <person name="Specht M."/>
            <person name="Roy A.S."/>
            <person name="Kraemer L."/>
            <person name="Andreson R."/>
            <person name="Gutowska M.A."/>
            <person name="Wolf J."/>
            <person name="Bergner S.V."/>
            <person name="Schilhabel M.B."/>
            <person name="Klostermeier U.C."/>
            <person name="Beiko R.G."/>
            <person name="Rosenstiel P."/>
            <person name="Hippler M."/>
            <person name="Laroche J."/>
        </authorList>
    </citation>
    <scope>NUCLEOTIDE SEQUENCE [LARGE SCALE GENOMIC DNA]</scope>
    <source>
        <strain evidence="1 2">CCMP1005</strain>
    </source>
</reference>
<evidence type="ECO:0000313" key="1">
    <source>
        <dbReference type="EMBL" id="EJK74212.1"/>
    </source>
</evidence>
<gene>
    <name evidence="1" type="ORF">THAOC_04122</name>
</gene>